<name>A0ABV9IDM0_9DEIO</name>
<dbReference type="Gene3D" id="3.30.1380.10">
    <property type="match status" value="1"/>
</dbReference>
<dbReference type="RefSeq" id="WP_380062782.1">
    <property type="nucleotide sequence ID" value="NZ_JBHSEI010000010.1"/>
</dbReference>
<dbReference type="InterPro" id="IPR039561">
    <property type="entry name" value="Peptidase_M15C"/>
</dbReference>
<comment type="caution">
    <text evidence="2">The sequence shown here is derived from an EMBL/GenBank/DDBJ whole genome shotgun (WGS) entry which is preliminary data.</text>
</comment>
<evidence type="ECO:0000313" key="2">
    <source>
        <dbReference type="EMBL" id="MFC4639805.1"/>
    </source>
</evidence>
<proteinExistence type="predicted"/>
<dbReference type="EC" id="3.4.-.-" evidence="2"/>
<organism evidence="2 3">
    <name type="scientific">Deinococcus hohokamensis</name>
    <dbReference type="NCBI Taxonomy" id="309883"/>
    <lineage>
        <taxon>Bacteria</taxon>
        <taxon>Thermotogati</taxon>
        <taxon>Deinococcota</taxon>
        <taxon>Deinococci</taxon>
        <taxon>Deinococcales</taxon>
        <taxon>Deinococcaceae</taxon>
        <taxon>Deinococcus</taxon>
    </lineage>
</organism>
<dbReference type="GO" id="GO:0016787">
    <property type="term" value="F:hydrolase activity"/>
    <property type="evidence" value="ECO:0007669"/>
    <property type="project" value="UniProtKB-KW"/>
</dbReference>
<dbReference type="Proteomes" id="UP001595952">
    <property type="component" value="Unassembled WGS sequence"/>
</dbReference>
<reference evidence="3" key="1">
    <citation type="journal article" date="2019" name="Int. J. Syst. Evol. Microbiol.">
        <title>The Global Catalogue of Microorganisms (GCM) 10K type strain sequencing project: providing services to taxonomists for standard genome sequencing and annotation.</title>
        <authorList>
            <consortium name="The Broad Institute Genomics Platform"/>
            <consortium name="The Broad Institute Genome Sequencing Center for Infectious Disease"/>
            <person name="Wu L."/>
            <person name="Ma J."/>
        </authorList>
    </citation>
    <scope>NUCLEOTIDE SEQUENCE [LARGE SCALE GENOMIC DNA]</scope>
    <source>
        <strain evidence="3">CCUG 55995</strain>
    </source>
</reference>
<protein>
    <submittedName>
        <fullName evidence="2">M15 family metallopeptidase</fullName>
        <ecNumber evidence="2">3.4.-.-</ecNumber>
    </submittedName>
</protein>
<keyword evidence="3" id="KW-1185">Reference proteome</keyword>
<sequence>MSFDFAAAIRRRPSGDTQAQLVAAYGNPEGLGASASAQGPAWFNPSPQWVRDNIVRVPLADLPGWPPYPGASITGVSVHRLVAPVLAATWGEVCAAGLAGELKTFNGALASRHMGHNRDRPLSVHAFGAAVDFDAAWNGYGVPIERMGINRDVVRIFEECGWTWGGRWTGEYADGMHFQWTDPLAGVKVADWQDARGRAPAAPVVITPKPTPVVVPQAPEPRRVVLSQFGGEFQDISGARVEITGAERVVINATDPLKVQVRVER</sequence>
<evidence type="ECO:0000313" key="3">
    <source>
        <dbReference type="Proteomes" id="UP001595952"/>
    </source>
</evidence>
<dbReference type="InterPro" id="IPR009045">
    <property type="entry name" value="Zn_M74/Hedgehog-like"/>
</dbReference>
<accession>A0ABV9IDM0</accession>
<gene>
    <name evidence="2" type="ORF">ACFO0D_15820</name>
</gene>
<keyword evidence="2" id="KW-0378">Hydrolase</keyword>
<dbReference type="Pfam" id="PF13539">
    <property type="entry name" value="Peptidase_M15_4"/>
    <property type="match status" value="1"/>
</dbReference>
<feature type="domain" description="Peptidase M15C" evidence="1">
    <location>
        <begin position="118"/>
        <end position="180"/>
    </location>
</feature>
<dbReference type="EMBL" id="JBHSEI010000010">
    <property type="protein sequence ID" value="MFC4639805.1"/>
    <property type="molecule type" value="Genomic_DNA"/>
</dbReference>
<evidence type="ECO:0000259" key="1">
    <source>
        <dbReference type="Pfam" id="PF13539"/>
    </source>
</evidence>
<dbReference type="SUPFAM" id="SSF55166">
    <property type="entry name" value="Hedgehog/DD-peptidase"/>
    <property type="match status" value="1"/>
</dbReference>